<evidence type="ECO:0000313" key="3">
    <source>
        <dbReference type="Proteomes" id="UP001189429"/>
    </source>
</evidence>
<sequence>MTCLVSTVGMVAANVFDSMRSGSLYPITYIQLATVIVFFMTVLVSERIWGLTRIFKMTVVVAMYFVSVFIVVLSRPLDNLQMFVILTLDCATIVQTNEDELALQGLLNVVWCMCFSTRCL</sequence>
<reference evidence="2" key="1">
    <citation type="submission" date="2023-10" db="EMBL/GenBank/DDBJ databases">
        <authorList>
            <person name="Chen Y."/>
            <person name="Shah S."/>
            <person name="Dougan E. K."/>
            <person name="Thang M."/>
            <person name="Chan C."/>
        </authorList>
    </citation>
    <scope>NUCLEOTIDE SEQUENCE [LARGE SCALE GENOMIC DNA]</scope>
</reference>
<comment type="caution">
    <text evidence="2">The sequence shown here is derived from an EMBL/GenBank/DDBJ whole genome shotgun (WGS) entry which is preliminary data.</text>
</comment>
<feature type="transmembrane region" description="Helical" evidence="1">
    <location>
        <begin position="54"/>
        <end position="73"/>
    </location>
</feature>
<dbReference type="Proteomes" id="UP001189429">
    <property type="component" value="Unassembled WGS sequence"/>
</dbReference>
<accession>A0ABN9TYF8</accession>
<organism evidence="2 3">
    <name type="scientific">Prorocentrum cordatum</name>
    <dbReference type="NCBI Taxonomy" id="2364126"/>
    <lineage>
        <taxon>Eukaryota</taxon>
        <taxon>Sar</taxon>
        <taxon>Alveolata</taxon>
        <taxon>Dinophyceae</taxon>
        <taxon>Prorocentrales</taxon>
        <taxon>Prorocentraceae</taxon>
        <taxon>Prorocentrum</taxon>
    </lineage>
</organism>
<name>A0ABN9TYF8_9DINO</name>
<protein>
    <submittedName>
        <fullName evidence="2">Uncharacterized protein</fullName>
    </submittedName>
</protein>
<keyword evidence="1" id="KW-0812">Transmembrane</keyword>
<gene>
    <name evidence="2" type="ORF">PCOR1329_LOCUS43107</name>
</gene>
<keyword evidence="3" id="KW-1185">Reference proteome</keyword>
<proteinExistence type="predicted"/>
<evidence type="ECO:0000256" key="1">
    <source>
        <dbReference type="SAM" id="Phobius"/>
    </source>
</evidence>
<feature type="transmembrane region" description="Helical" evidence="1">
    <location>
        <begin position="23"/>
        <end position="42"/>
    </location>
</feature>
<dbReference type="EMBL" id="CAUYUJ010015178">
    <property type="protein sequence ID" value="CAK0850807.1"/>
    <property type="molecule type" value="Genomic_DNA"/>
</dbReference>
<evidence type="ECO:0000313" key="2">
    <source>
        <dbReference type="EMBL" id="CAK0850807.1"/>
    </source>
</evidence>
<keyword evidence="1" id="KW-0472">Membrane</keyword>
<keyword evidence="1" id="KW-1133">Transmembrane helix</keyword>